<comment type="subunit">
    <text evidence="2">Monomer.</text>
</comment>
<evidence type="ECO:0000256" key="1">
    <source>
        <dbReference type="ARBA" id="ARBA00001913"/>
    </source>
</evidence>
<feature type="signal peptide" evidence="4">
    <location>
        <begin position="1"/>
        <end position="21"/>
    </location>
</feature>
<keyword evidence="8" id="KW-1185">Reference proteome</keyword>
<dbReference type="GO" id="GO:0005829">
    <property type="term" value="C:cytosol"/>
    <property type="evidence" value="ECO:0007669"/>
    <property type="project" value="TreeGrafter"/>
</dbReference>
<dbReference type="Gene3D" id="1.20.1050.60">
    <property type="entry name" value="alpha-1,2-mannosidase"/>
    <property type="match status" value="1"/>
</dbReference>
<proteinExistence type="predicted"/>
<dbReference type="Pfam" id="PF17678">
    <property type="entry name" value="Glyco_hydro_92N"/>
    <property type="match status" value="1"/>
</dbReference>
<feature type="domain" description="Glycosyl hydrolase family 92" evidence="5">
    <location>
        <begin position="275"/>
        <end position="738"/>
    </location>
</feature>
<dbReference type="InterPro" id="IPR012939">
    <property type="entry name" value="Glyco_hydro_92"/>
</dbReference>
<dbReference type="Gene3D" id="3.30.2080.10">
    <property type="entry name" value="GH92 mannosidase domain"/>
    <property type="match status" value="1"/>
</dbReference>
<dbReference type="OrthoDB" id="9758101at2"/>
<evidence type="ECO:0000256" key="2">
    <source>
        <dbReference type="ARBA" id="ARBA00011245"/>
    </source>
</evidence>
<dbReference type="Gene3D" id="2.70.98.10">
    <property type="match status" value="1"/>
</dbReference>
<dbReference type="SUPFAM" id="SSF48208">
    <property type="entry name" value="Six-hairpin glycosidases"/>
    <property type="match status" value="1"/>
</dbReference>
<dbReference type="NCBIfam" id="TIGR01180">
    <property type="entry name" value="aman2_put"/>
    <property type="match status" value="1"/>
</dbReference>
<evidence type="ECO:0000259" key="5">
    <source>
        <dbReference type="Pfam" id="PF07971"/>
    </source>
</evidence>
<dbReference type="AlphaFoldDB" id="A0A1Q5ZWX8"/>
<dbReference type="GO" id="GO:0030246">
    <property type="term" value="F:carbohydrate binding"/>
    <property type="evidence" value="ECO:0007669"/>
    <property type="project" value="InterPro"/>
</dbReference>
<name>A0A1Q5ZWX8_9SPHI</name>
<dbReference type="Proteomes" id="UP000186720">
    <property type="component" value="Unassembled WGS sequence"/>
</dbReference>
<dbReference type="InterPro" id="IPR050883">
    <property type="entry name" value="PNGase"/>
</dbReference>
<dbReference type="InterPro" id="IPR041371">
    <property type="entry name" value="GH92_N"/>
</dbReference>
<reference evidence="7 8" key="1">
    <citation type="submission" date="2016-11" db="EMBL/GenBank/DDBJ databases">
        <title>Whole Genome Sequencing of Mucilaginibacter polytrichastri RG4-7(T) isolated from the moss sample.</title>
        <authorList>
            <person name="Li Y."/>
        </authorList>
    </citation>
    <scope>NUCLEOTIDE SEQUENCE [LARGE SCALE GENOMIC DNA]</scope>
    <source>
        <strain evidence="7 8">RG4-7</strain>
    </source>
</reference>
<evidence type="ECO:0000256" key="3">
    <source>
        <dbReference type="ARBA" id="ARBA00022837"/>
    </source>
</evidence>
<organism evidence="7 8">
    <name type="scientific">Mucilaginibacter polytrichastri</name>
    <dbReference type="NCBI Taxonomy" id="1302689"/>
    <lineage>
        <taxon>Bacteria</taxon>
        <taxon>Pseudomonadati</taxon>
        <taxon>Bacteroidota</taxon>
        <taxon>Sphingobacteriia</taxon>
        <taxon>Sphingobacteriales</taxon>
        <taxon>Sphingobacteriaceae</taxon>
        <taxon>Mucilaginibacter</taxon>
    </lineage>
</organism>
<evidence type="ECO:0000259" key="6">
    <source>
        <dbReference type="Pfam" id="PF17678"/>
    </source>
</evidence>
<gene>
    <name evidence="7" type="ORF">RG47T_1726</name>
</gene>
<dbReference type="Pfam" id="PF07971">
    <property type="entry name" value="Glyco_hydro_92"/>
    <property type="match status" value="1"/>
</dbReference>
<accession>A0A1Q5ZWX8</accession>
<dbReference type="FunFam" id="3.30.2080.10:FF:000001">
    <property type="entry name" value="Alpha-1,2-mannosidase subfamily"/>
    <property type="match status" value="1"/>
</dbReference>
<comment type="cofactor">
    <cofactor evidence="1">
        <name>Ca(2+)</name>
        <dbReference type="ChEBI" id="CHEBI:29108"/>
    </cofactor>
</comment>
<dbReference type="STRING" id="1302689.RG47T_1726"/>
<sequence>MIKKAITAGIVAIMLNATAQAQPSKLTSYVNPFIGSKDHGHVFVGANVPFGAVQLGPTQIGRGWDKFNGWDWCSGYNYISEEILGFTHTHLSGTGIGDLNDVMIVPADGPLQLYPMQFNKPNTGYGSLFSKKSEICHPGYYQVHLDKYDVEAKLTATERVGIHQYHYNKTDNAHIFVDLGFAMNWDKPVKTFIKKVNDTTFTGYRFSTGWAKDQRLYFAIRTSQPITKAEFYSDSTLQNAIQVEGLHAKAALYFDAAHHPDIMLKVAISPVSEENALANMKAEAPSGNFNTYHNKAEHAWEKTLAGVEIETNNKADREIFYTSLYHMCLGPTLFNDANNDYRGTNKEVYRKVDFKNYTTMSLWDIYRAWSPFMTIMHPDLVKNIVKSMLAIYQQQGRLPVWPLVGSETDCMVGNPAIIIIADAFGKGLIDPKQYEEIYAAMKHTAMRDSSGLQYLNKLSYIPAASMHESVAWAMEYAIADAGIAKMALALGKKSDAEYFTKRSQLYKLYYDKQTGFFNGRLANGQFHRPFDPIYSAPETSDYTEGNAWQYLFLAPHDVHGLIDLLGGQKTFKKRLDSLFTISSELRAGTAPDIAGLIGQYAHGNEPSHHITYLYNYIGEPWKTADRVREVIDKFYTTNTDGLPGNEDVGQMSAWYAFSALGMYAVNPMEGKYVFGSPLFDKATLHLENGKTFTITAKNNSKKNKYIQQVQLNGKPYPFTYIRHKDITSGGSLVFTMGSVPGKTYGIAPSSRP</sequence>
<dbReference type="GO" id="GO:0000224">
    <property type="term" value="F:peptide-N4-(N-acetyl-beta-glucosaminyl)asparagine amidase activity"/>
    <property type="evidence" value="ECO:0007669"/>
    <property type="project" value="TreeGrafter"/>
</dbReference>
<dbReference type="GO" id="GO:0005975">
    <property type="term" value="P:carbohydrate metabolic process"/>
    <property type="evidence" value="ECO:0007669"/>
    <property type="project" value="InterPro"/>
</dbReference>
<dbReference type="RefSeq" id="WP_083627342.1">
    <property type="nucleotide sequence ID" value="NZ_FPAM01000013.1"/>
</dbReference>
<dbReference type="InterPro" id="IPR005887">
    <property type="entry name" value="GH92_a_mannosidase_put"/>
</dbReference>
<dbReference type="PANTHER" id="PTHR12143">
    <property type="entry name" value="PEPTIDE N-GLYCANASE PNGASE -RELATED"/>
    <property type="match status" value="1"/>
</dbReference>
<feature type="domain" description="Glycosyl hydrolase family 92 N-terminal" evidence="6">
    <location>
        <begin position="29"/>
        <end position="269"/>
    </location>
</feature>
<feature type="chain" id="PRO_5010290411" description="Alpha-1,2-mannosidase" evidence="4">
    <location>
        <begin position="22"/>
        <end position="752"/>
    </location>
</feature>
<dbReference type="Gene3D" id="1.20.1610.10">
    <property type="entry name" value="alpha-1,2-mannosidases domains"/>
    <property type="match status" value="1"/>
</dbReference>
<keyword evidence="4" id="KW-0732">Signal</keyword>
<dbReference type="InterPro" id="IPR014718">
    <property type="entry name" value="GH-type_carb-bd"/>
</dbReference>
<comment type="caution">
    <text evidence="7">The sequence shown here is derived from an EMBL/GenBank/DDBJ whole genome shotgun (WGS) entry which is preliminary data.</text>
</comment>
<dbReference type="InterPro" id="IPR008928">
    <property type="entry name" value="6-hairpin_glycosidase_sf"/>
</dbReference>
<dbReference type="PANTHER" id="PTHR12143:SF39">
    <property type="entry name" value="SECRETED PROTEIN"/>
    <property type="match status" value="1"/>
</dbReference>
<evidence type="ECO:0008006" key="9">
    <source>
        <dbReference type="Google" id="ProtNLM"/>
    </source>
</evidence>
<protein>
    <recommendedName>
        <fullName evidence="9">Alpha-1,2-mannosidase</fullName>
    </recommendedName>
</protein>
<keyword evidence="3" id="KW-0106">Calcium</keyword>
<evidence type="ECO:0000313" key="8">
    <source>
        <dbReference type="Proteomes" id="UP000186720"/>
    </source>
</evidence>
<dbReference type="GO" id="GO:0006516">
    <property type="term" value="P:glycoprotein catabolic process"/>
    <property type="evidence" value="ECO:0007669"/>
    <property type="project" value="TreeGrafter"/>
</dbReference>
<dbReference type="EMBL" id="MPPL01000001">
    <property type="protein sequence ID" value="OKS86274.1"/>
    <property type="molecule type" value="Genomic_DNA"/>
</dbReference>
<evidence type="ECO:0000256" key="4">
    <source>
        <dbReference type="SAM" id="SignalP"/>
    </source>
</evidence>
<evidence type="ECO:0000313" key="7">
    <source>
        <dbReference type="EMBL" id="OKS86274.1"/>
    </source>
</evidence>